<reference evidence="1" key="1">
    <citation type="submission" date="2014-11" db="EMBL/GenBank/DDBJ databases">
        <authorList>
            <person name="Amaro Gonzalez C."/>
        </authorList>
    </citation>
    <scope>NUCLEOTIDE SEQUENCE</scope>
</reference>
<accession>A0A0E9S431</accession>
<protein>
    <submittedName>
        <fullName evidence="1">Uncharacterized protein</fullName>
    </submittedName>
</protein>
<reference evidence="1" key="2">
    <citation type="journal article" date="2015" name="Fish Shellfish Immunol.">
        <title>Early steps in the European eel (Anguilla anguilla)-Vibrio vulnificus interaction in the gills: Role of the RtxA13 toxin.</title>
        <authorList>
            <person name="Callol A."/>
            <person name="Pajuelo D."/>
            <person name="Ebbesson L."/>
            <person name="Teles M."/>
            <person name="MacKenzie S."/>
            <person name="Amaro C."/>
        </authorList>
    </citation>
    <scope>NUCLEOTIDE SEQUENCE</scope>
</reference>
<dbReference type="AlphaFoldDB" id="A0A0E9S431"/>
<evidence type="ECO:0000313" key="1">
    <source>
        <dbReference type="EMBL" id="JAH36036.1"/>
    </source>
</evidence>
<proteinExistence type="predicted"/>
<dbReference type="EMBL" id="GBXM01072541">
    <property type="protein sequence ID" value="JAH36036.1"/>
    <property type="molecule type" value="Transcribed_RNA"/>
</dbReference>
<sequence>MMLEKDTVPVVTSMYFRIPKYM</sequence>
<organism evidence="1">
    <name type="scientific">Anguilla anguilla</name>
    <name type="common">European freshwater eel</name>
    <name type="synonym">Muraena anguilla</name>
    <dbReference type="NCBI Taxonomy" id="7936"/>
    <lineage>
        <taxon>Eukaryota</taxon>
        <taxon>Metazoa</taxon>
        <taxon>Chordata</taxon>
        <taxon>Craniata</taxon>
        <taxon>Vertebrata</taxon>
        <taxon>Euteleostomi</taxon>
        <taxon>Actinopterygii</taxon>
        <taxon>Neopterygii</taxon>
        <taxon>Teleostei</taxon>
        <taxon>Anguilliformes</taxon>
        <taxon>Anguillidae</taxon>
        <taxon>Anguilla</taxon>
    </lineage>
</organism>
<name>A0A0E9S431_ANGAN</name>